<accession>A0ABM7YIK9</accession>
<proteinExistence type="predicted"/>
<evidence type="ECO:0000256" key="6">
    <source>
        <dbReference type="SAM" id="Coils"/>
    </source>
</evidence>
<evidence type="ECO:0000256" key="4">
    <source>
        <dbReference type="ARBA" id="ARBA00022989"/>
    </source>
</evidence>
<feature type="transmembrane region" description="Helical" evidence="7">
    <location>
        <begin position="429"/>
        <end position="451"/>
    </location>
</feature>
<evidence type="ECO:0000256" key="7">
    <source>
        <dbReference type="SAM" id="Phobius"/>
    </source>
</evidence>
<keyword evidence="4 7" id="KW-1133">Transmembrane helix</keyword>
<keyword evidence="5 7" id="KW-0472">Membrane</keyword>
<keyword evidence="6" id="KW-0175">Coiled coil</keyword>
<dbReference type="PANTHER" id="PTHR32309">
    <property type="entry name" value="TYROSINE-PROTEIN KINASE"/>
    <property type="match status" value="1"/>
</dbReference>
<dbReference type="InterPro" id="IPR003856">
    <property type="entry name" value="LPS_length_determ_N"/>
</dbReference>
<name>A0ABM7YIK9_9BURK</name>
<feature type="transmembrane region" description="Helical" evidence="7">
    <location>
        <begin position="494"/>
        <end position="514"/>
    </location>
</feature>
<comment type="subcellular location">
    <subcellularLocation>
        <location evidence="1">Cell membrane</location>
        <topology evidence="1">Multi-pass membrane protein</topology>
    </subcellularLocation>
</comment>
<evidence type="ECO:0000256" key="1">
    <source>
        <dbReference type="ARBA" id="ARBA00004651"/>
    </source>
</evidence>
<dbReference type="EMBL" id="AP025730">
    <property type="protein sequence ID" value="BDI04103.1"/>
    <property type="molecule type" value="Genomic_DNA"/>
</dbReference>
<gene>
    <name evidence="9" type="ORF">CATMQ487_10730</name>
</gene>
<feature type="domain" description="Polysaccharide chain length determinant N-terminal" evidence="8">
    <location>
        <begin position="13"/>
        <end position="93"/>
    </location>
</feature>
<evidence type="ECO:0000313" key="9">
    <source>
        <dbReference type="EMBL" id="BDI04103.1"/>
    </source>
</evidence>
<dbReference type="Proteomes" id="UP001057498">
    <property type="component" value="Chromosome"/>
</dbReference>
<dbReference type="InterPro" id="IPR014345">
    <property type="entry name" value="XrtA_polysacc_chain"/>
</dbReference>
<dbReference type="RefSeq" id="WP_256490753.1">
    <property type="nucleotide sequence ID" value="NZ_AP025730.1"/>
</dbReference>
<evidence type="ECO:0000256" key="5">
    <source>
        <dbReference type="ARBA" id="ARBA00023136"/>
    </source>
</evidence>
<dbReference type="Pfam" id="PF02706">
    <property type="entry name" value="Wzz"/>
    <property type="match status" value="1"/>
</dbReference>
<keyword evidence="2" id="KW-1003">Cell membrane</keyword>
<dbReference type="SUPFAM" id="SSF57997">
    <property type="entry name" value="Tropomyosin"/>
    <property type="match status" value="1"/>
</dbReference>
<sequence>MINLTEQALTVSRAVWRQRWLAVIVAWVVAVLGGGLVATTPERYEAQARIHVDTQTVLKPLMSGLAFQPDIDQQVRMLARTLISRPNVERLANDVAIGWPKGDAAQATRRVEELLKAIKVELSGGSNLYAITYRDSDAQRANRLVSALVGLFMSASTDTKRRDSEEASRFIDEQIKSYEAKLIESENRLKEFKLRNMNMAGTSNQDYFGRMSALTDEVAKIRLALSAAEQSRDALKRELTATEPQLGEVNTPGVVSLTPDLDARIDTQRRQLDDMLRRYTDEHPDVQSTRRTIKQLEDQRHMEGEAARSLQSPSRARAAAAAANPVFQRLRISLAEAEANIASLRGQLSTQQSRLEEIKAQAGRVPQAEAELAQLNRDYDIIRKNYEQLVSRREAASLGVKIDQQASLADFRIIEPPRVMPSPVFPSRAHLAVGVMLLAVLLGLGAGYAATLMRPTFSSERELREFTKRPVLGGLTKLVDPRADLLERQDRMRVMGAMGLFVLVHAGWVVWLSVRTGT</sequence>
<keyword evidence="3 7" id="KW-0812">Transmembrane</keyword>
<protein>
    <submittedName>
        <fullName evidence="9">Chain-length determining protein</fullName>
    </submittedName>
</protein>
<feature type="coiled-coil region" evidence="6">
    <location>
        <begin position="327"/>
        <end position="392"/>
    </location>
</feature>
<dbReference type="InterPro" id="IPR050445">
    <property type="entry name" value="Bact_polysacc_biosynth/exp"/>
</dbReference>
<feature type="coiled-coil region" evidence="6">
    <location>
        <begin position="175"/>
        <end position="238"/>
    </location>
</feature>
<reference evidence="9" key="1">
    <citation type="submission" date="2022-04" db="EMBL/GenBank/DDBJ databases">
        <title>Whole genome sequence of Sphaerotilus sp. FB-5.</title>
        <authorList>
            <person name="Takeda M."/>
            <person name="Narihara S."/>
            <person name="Akimoto M."/>
            <person name="Akimoto R."/>
            <person name="Nishiyashiki S."/>
            <person name="Murakami T."/>
        </authorList>
    </citation>
    <scope>NUCLEOTIDE SEQUENCE</scope>
    <source>
        <strain evidence="9">FB-5</strain>
    </source>
</reference>
<evidence type="ECO:0000259" key="8">
    <source>
        <dbReference type="Pfam" id="PF02706"/>
    </source>
</evidence>
<evidence type="ECO:0000256" key="2">
    <source>
        <dbReference type="ARBA" id="ARBA00022475"/>
    </source>
</evidence>
<keyword evidence="10" id="KW-1185">Reference proteome</keyword>
<organism evidence="9 10">
    <name type="scientific">Sphaerotilus microaerophilus</name>
    <dbReference type="NCBI Taxonomy" id="2914710"/>
    <lineage>
        <taxon>Bacteria</taxon>
        <taxon>Pseudomonadati</taxon>
        <taxon>Pseudomonadota</taxon>
        <taxon>Betaproteobacteria</taxon>
        <taxon>Burkholderiales</taxon>
        <taxon>Sphaerotilaceae</taxon>
        <taxon>Sphaerotilus</taxon>
    </lineage>
</organism>
<feature type="transmembrane region" description="Helical" evidence="7">
    <location>
        <begin position="20"/>
        <end position="39"/>
    </location>
</feature>
<dbReference type="PANTHER" id="PTHR32309:SF13">
    <property type="entry name" value="FERRIC ENTEROBACTIN TRANSPORT PROTEIN FEPE"/>
    <property type="match status" value="1"/>
</dbReference>
<evidence type="ECO:0000313" key="10">
    <source>
        <dbReference type="Proteomes" id="UP001057498"/>
    </source>
</evidence>
<evidence type="ECO:0000256" key="3">
    <source>
        <dbReference type="ARBA" id="ARBA00022692"/>
    </source>
</evidence>
<dbReference type="NCBIfam" id="TIGR03007">
    <property type="entry name" value="pepcterm_ChnLen"/>
    <property type="match status" value="1"/>
</dbReference>